<evidence type="ECO:0000313" key="1">
    <source>
        <dbReference type="EMBL" id="QQN60901.1"/>
    </source>
</evidence>
<gene>
    <name evidence="1" type="ORF">I6H88_10130</name>
</gene>
<dbReference type="GeneID" id="93135234"/>
<dbReference type="Pfam" id="PF03382">
    <property type="entry name" value="DUF285"/>
    <property type="match status" value="1"/>
</dbReference>
<proteinExistence type="predicted"/>
<organism evidence="1 2">
    <name type="scientific">Elizabethkingia bruuniana</name>
    <dbReference type="NCBI Taxonomy" id="1756149"/>
    <lineage>
        <taxon>Bacteria</taxon>
        <taxon>Pseudomonadati</taxon>
        <taxon>Bacteroidota</taxon>
        <taxon>Flavobacteriia</taxon>
        <taxon>Flavobacteriales</taxon>
        <taxon>Weeksellaceae</taxon>
        <taxon>Elizabethkingia</taxon>
    </lineage>
</organism>
<dbReference type="Proteomes" id="UP000595426">
    <property type="component" value="Chromosome"/>
</dbReference>
<protein>
    <submittedName>
        <fullName evidence="1">BspA family leucine-rich repeat surface protein</fullName>
    </submittedName>
</protein>
<sequence length="335" mass="38555">MNSLILKSPGTSLRALPLADHMCLRIFRTPETDQNKFLHIRFDGAGMVKIVGGRMYESLDDAVGKTELYDNGAEYGMLIKINPNENDCYLCFPDDAPYRWRIRYGVGYLPYNVDDPTVPKADWTSNLYNLRSLTSMFQWLTVLKNQPIYGIKHTPDYGIGGSLHHTFDGCSEFNEPIESLDTRNYVDFTAAFNDCFKFNKPIGKLNVKSAKTFQEMFRRCFNLNRSIKDWGDLSWVDNFDAMFLECVSFDQDLSHIKFHKEAYFERIIMWSGMGPENYGKFLKNLDSLDFTGRTTPKVLNADGLFYDPKYKSNRDSLIAKGWTIMDAGVITYTIV</sequence>
<dbReference type="RefSeq" id="WP_078674696.1">
    <property type="nucleotide sequence ID" value="NZ_CBCSDR010000008.1"/>
</dbReference>
<reference evidence="1 2" key="1">
    <citation type="submission" date="2020-12" db="EMBL/GenBank/DDBJ databases">
        <title>FDA dAtabase for Regulatory Grade micrObial Sequences (FDA-ARGOS): Supporting development and validation of Infectious Disease Dx tests.</title>
        <authorList>
            <person name="Kerrigan L."/>
            <person name="Long C."/>
            <person name="Tallon L."/>
            <person name="Sadzewicz L."/>
            <person name="Zhao X."/>
            <person name="Boylan J."/>
            <person name="Ott S."/>
            <person name="Bowen H."/>
            <person name="Vavikolanu K."/>
            <person name="Mehta A."/>
            <person name="Aluvathingal J."/>
            <person name="Nadendla S."/>
            <person name="Yan Y."/>
            <person name="Sichtig H."/>
        </authorList>
    </citation>
    <scope>NUCLEOTIDE SEQUENCE [LARGE SCALE GENOMIC DNA]</scope>
    <source>
        <strain evidence="1 2">FDAARGOS_1031</strain>
    </source>
</reference>
<accession>A0A7T7V2W2</accession>
<dbReference type="AlphaFoldDB" id="A0A7T7V2W2"/>
<name>A0A7T7V2W2_9FLAO</name>
<dbReference type="OrthoDB" id="9813840at2"/>
<dbReference type="InterPro" id="IPR005046">
    <property type="entry name" value="DUF285"/>
</dbReference>
<keyword evidence="2" id="KW-1185">Reference proteome</keyword>
<dbReference type="EMBL" id="CP067018">
    <property type="protein sequence ID" value="QQN60901.1"/>
    <property type="molecule type" value="Genomic_DNA"/>
</dbReference>
<evidence type="ECO:0000313" key="2">
    <source>
        <dbReference type="Proteomes" id="UP000595426"/>
    </source>
</evidence>